<dbReference type="Proteomes" id="UP001168821">
    <property type="component" value="Unassembled WGS sequence"/>
</dbReference>
<accession>A0AA38IJ36</accession>
<name>A0AA38IJ36_9CUCU</name>
<dbReference type="EMBL" id="JALNTZ010000003">
    <property type="protein sequence ID" value="KAJ3657692.1"/>
    <property type="molecule type" value="Genomic_DNA"/>
</dbReference>
<keyword evidence="3" id="KW-1185">Reference proteome</keyword>
<keyword evidence="1" id="KW-1133">Transmembrane helix</keyword>
<keyword evidence="1" id="KW-0472">Membrane</keyword>
<feature type="transmembrane region" description="Helical" evidence="1">
    <location>
        <begin position="12"/>
        <end position="35"/>
    </location>
</feature>
<feature type="transmembrane region" description="Helical" evidence="1">
    <location>
        <begin position="72"/>
        <end position="96"/>
    </location>
</feature>
<dbReference type="AlphaFoldDB" id="A0AA38IJ36"/>
<sequence>MARNDCCLHFWVGLMAFLQITAGVFRIILGFMLIGNVDSETLCIFFLFAVVSLVSGSLLAHGAHKKKPKLVFAHIVITVICMVLSVIGLLIIVFFVDGYTGDSLAILAGAYVVVLFILVGLECAVYNFYTNLKSELQDEDTQMTYKV</sequence>
<evidence type="ECO:0000313" key="3">
    <source>
        <dbReference type="Proteomes" id="UP001168821"/>
    </source>
</evidence>
<proteinExistence type="predicted"/>
<feature type="transmembrane region" description="Helical" evidence="1">
    <location>
        <begin position="41"/>
        <end position="60"/>
    </location>
</feature>
<reference evidence="2" key="1">
    <citation type="journal article" date="2023" name="G3 (Bethesda)">
        <title>Whole genome assemblies of Zophobas morio and Tenebrio molitor.</title>
        <authorList>
            <person name="Kaur S."/>
            <person name="Stinson S.A."/>
            <person name="diCenzo G.C."/>
        </authorList>
    </citation>
    <scope>NUCLEOTIDE SEQUENCE</scope>
    <source>
        <strain evidence="2">QUZm001</strain>
    </source>
</reference>
<protein>
    <submittedName>
        <fullName evidence="2">Uncharacterized protein</fullName>
    </submittedName>
</protein>
<comment type="caution">
    <text evidence="2">The sequence shown here is derived from an EMBL/GenBank/DDBJ whole genome shotgun (WGS) entry which is preliminary data.</text>
</comment>
<keyword evidence="1" id="KW-0812">Transmembrane</keyword>
<evidence type="ECO:0000313" key="2">
    <source>
        <dbReference type="EMBL" id="KAJ3657692.1"/>
    </source>
</evidence>
<organism evidence="2 3">
    <name type="scientific">Zophobas morio</name>
    <dbReference type="NCBI Taxonomy" id="2755281"/>
    <lineage>
        <taxon>Eukaryota</taxon>
        <taxon>Metazoa</taxon>
        <taxon>Ecdysozoa</taxon>
        <taxon>Arthropoda</taxon>
        <taxon>Hexapoda</taxon>
        <taxon>Insecta</taxon>
        <taxon>Pterygota</taxon>
        <taxon>Neoptera</taxon>
        <taxon>Endopterygota</taxon>
        <taxon>Coleoptera</taxon>
        <taxon>Polyphaga</taxon>
        <taxon>Cucujiformia</taxon>
        <taxon>Tenebrionidae</taxon>
        <taxon>Zophobas</taxon>
    </lineage>
</organism>
<feature type="transmembrane region" description="Helical" evidence="1">
    <location>
        <begin position="108"/>
        <end position="129"/>
    </location>
</feature>
<evidence type="ECO:0000256" key="1">
    <source>
        <dbReference type="SAM" id="Phobius"/>
    </source>
</evidence>
<gene>
    <name evidence="2" type="ORF">Zmor_009479</name>
</gene>